<sequence>MEQCRNARVGETGDPQENPLTSDIVQHGGTEIIAFTPFPDFCPRKDYTRPSTIKKDLSNEKKSEDPDLGTERCLRSSVDVFNIKQDCLYCGEETSDSVVARALERGDAWGEIVPARAVSVADLVAAEAKYHKQCRLLFASPGKSSIVILKGSASSILHNKWYLDKRNTEEEENIRIVEAAAGIIRVIQGEVVERKNTAIGEAIMSACSPRSYTYPTIMVIGVYIHRHHASRQLVDILSSLSFSASYKEVQSTTEPIQVEVRKDISNMPLTTLILISEPLHGTFHSMGDVRLITPAQNQESMTVNRLLHPPSADTIATRSKLQVNCYKKSALPGLKGINIRELATAPDTTARSVKNAIAADVLWSSARWLEESLAPSWNFEECKHHNQGSCIVTFDQPLYAKVSEIIALAPGELDNVTLWLGGVHLLVSFIDSIGFIMSGRMENLFGVYQEELHKLFLEVSTGEKMIPDAVESSALVSFLASFERKCTALSEQSRTGKLWVQYLRQVDILRRFTRAERSGDWELHIQYVRSMLPYLHAAGHFHYANSAPLYVQQMEKLPPRMPPHEYNKFTSEGFFTVRRKNEFWRRVWTDLSIEQDLMSAFPICLKLCNALEELSGMKTGSSEQHVELRDSRRTRDARDVAVLLSWLKEHSPWDVDYLRSLAPGVVGEDSVNCDQSEYVGLGAIKCIIGSNFCEVKLTQKNRVKPLSEVARSILIRDDVVEGDADTLIAEIALELASVGNNVTVVASDTDIVVMLLARATDDMELRVLSPEKFVIALYGGINVNSLDELRVIQHTRSIAKQSVMAAFKLATLPPTSAACAEHSLKDALPGFLVPILTRWAPARESLLRRFPVAVRQTVATDVNAGVLDWPARQCVDIVEEEVA</sequence>
<protein>
    <submittedName>
        <fullName evidence="2">Uncharacterized protein</fullName>
    </submittedName>
</protein>
<gene>
    <name evidence="2" type="ORF">PR048_007954</name>
</gene>
<dbReference type="Proteomes" id="UP001159363">
    <property type="component" value="Chromosome 3"/>
</dbReference>
<comment type="caution">
    <text evidence="2">The sequence shown here is derived from an EMBL/GenBank/DDBJ whole genome shotgun (WGS) entry which is preliminary data.</text>
</comment>
<proteinExistence type="predicted"/>
<reference evidence="2 3" key="1">
    <citation type="submission" date="2023-02" db="EMBL/GenBank/DDBJ databases">
        <title>LHISI_Scaffold_Assembly.</title>
        <authorList>
            <person name="Stuart O.P."/>
            <person name="Cleave R."/>
            <person name="Magrath M.J.L."/>
            <person name="Mikheyev A.S."/>
        </authorList>
    </citation>
    <scope>NUCLEOTIDE SEQUENCE [LARGE SCALE GENOMIC DNA]</scope>
    <source>
        <strain evidence="2">Daus_M_001</strain>
        <tissue evidence="2">Leg muscle</tissue>
    </source>
</reference>
<dbReference type="PANTHER" id="PTHR47018">
    <property type="entry name" value="CXC DOMAIN-CONTAINING PROTEIN-RELATED"/>
    <property type="match status" value="1"/>
</dbReference>
<keyword evidence="3" id="KW-1185">Reference proteome</keyword>
<evidence type="ECO:0000313" key="3">
    <source>
        <dbReference type="Proteomes" id="UP001159363"/>
    </source>
</evidence>
<feature type="region of interest" description="Disordered" evidence="1">
    <location>
        <begin position="1"/>
        <end position="23"/>
    </location>
</feature>
<evidence type="ECO:0000256" key="1">
    <source>
        <dbReference type="SAM" id="MobiDB-lite"/>
    </source>
</evidence>
<dbReference type="PANTHER" id="PTHR47018:SF3">
    <property type="entry name" value="MYCBP-ASSOCIATED PROTEIN"/>
    <property type="match status" value="1"/>
</dbReference>
<accession>A0ABQ9HVQ1</accession>
<evidence type="ECO:0000313" key="2">
    <source>
        <dbReference type="EMBL" id="KAJ8888464.1"/>
    </source>
</evidence>
<name>A0ABQ9HVQ1_9NEOP</name>
<organism evidence="2 3">
    <name type="scientific">Dryococelus australis</name>
    <dbReference type="NCBI Taxonomy" id="614101"/>
    <lineage>
        <taxon>Eukaryota</taxon>
        <taxon>Metazoa</taxon>
        <taxon>Ecdysozoa</taxon>
        <taxon>Arthropoda</taxon>
        <taxon>Hexapoda</taxon>
        <taxon>Insecta</taxon>
        <taxon>Pterygota</taxon>
        <taxon>Neoptera</taxon>
        <taxon>Polyneoptera</taxon>
        <taxon>Phasmatodea</taxon>
        <taxon>Verophasmatodea</taxon>
        <taxon>Anareolatae</taxon>
        <taxon>Phasmatidae</taxon>
        <taxon>Eurycanthinae</taxon>
        <taxon>Dryococelus</taxon>
    </lineage>
</organism>
<dbReference type="EMBL" id="JARBHB010000003">
    <property type="protein sequence ID" value="KAJ8888464.1"/>
    <property type="molecule type" value="Genomic_DNA"/>
</dbReference>